<gene>
    <name evidence="7" type="ORF">H5410_005442</name>
</gene>
<sequence>MAQDITFRNIIRVVNYQTVALRTFGQFSTLYRCQFNGFQDTLYRNHENKFHKEFIILGITDFIFGDANVLLQNCLIEVRINRTRVNTLRLVTLDVRDNEFFQHFKHFCTKSVKNKFIEYEKALK</sequence>
<keyword evidence="8" id="KW-1185">Reference proteome</keyword>
<evidence type="ECO:0000256" key="2">
    <source>
        <dbReference type="ARBA" id="ARBA00022801"/>
    </source>
</evidence>
<dbReference type="AlphaFoldDB" id="A0A9J6A769"/>
<dbReference type="InterPro" id="IPR011050">
    <property type="entry name" value="Pectin_lyase_fold/virulence"/>
</dbReference>
<organism evidence="7 8">
    <name type="scientific">Solanum commersonii</name>
    <name type="common">Commerson's wild potato</name>
    <name type="synonym">Commerson's nightshade</name>
    <dbReference type="NCBI Taxonomy" id="4109"/>
    <lineage>
        <taxon>Eukaryota</taxon>
        <taxon>Viridiplantae</taxon>
        <taxon>Streptophyta</taxon>
        <taxon>Embryophyta</taxon>
        <taxon>Tracheophyta</taxon>
        <taxon>Spermatophyta</taxon>
        <taxon>Magnoliopsida</taxon>
        <taxon>eudicotyledons</taxon>
        <taxon>Gunneridae</taxon>
        <taxon>Pentapetalae</taxon>
        <taxon>asterids</taxon>
        <taxon>lamiids</taxon>
        <taxon>Solanales</taxon>
        <taxon>Solanaceae</taxon>
        <taxon>Solanoideae</taxon>
        <taxon>Solaneae</taxon>
        <taxon>Solanum</taxon>
    </lineage>
</organism>
<proteinExistence type="predicted"/>
<comment type="pathway">
    <text evidence="1">Glycan metabolism; pectin degradation; 2-dehydro-3-deoxy-D-gluconate from pectin: step 1/5.</text>
</comment>
<evidence type="ECO:0000313" key="7">
    <source>
        <dbReference type="EMBL" id="KAG5620224.1"/>
    </source>
</evidence>
<reference evidence="7 8" key="1">
    <citation type="submission" date="2020-09" db="EMBL/GenBank/DDBJ databases">
        <title>De no assembly of potato wild relative species, Solanum commersonii.</title>
        <authorList>
            <person name="Cho K."/>
        </authorList>
    </citation>
    <scope>NUCLEOTIDE SEQUENCE [LARGE SCALE GENOMIC DNA]</scope>
    <source>
        <strain evidence="7">LZ3.2</strain>
        <tissue evidence="7">Leaf</tissue>
    </source>
</reference>
<dbReference type="PANTHER" id="PTHR31707">
    <property type="entry name" value="PECTINESTERASE"/>
    <property type="match status" value="1"/>
</dbReference>
<dbReference type="EMBL" id="JACXVP010000002">
    <property type="protein sequence ID" value="KAG5620224.1"/>
    <property type="molecule type" value="Genomic_DNA"/>
</dbReference>
<evidence type="ECO:0000259" key="6">
    <source>
        <dbReference type="Pfam" id="PF01095"/>
    </source>
</evidence>
<evidence type="ECO:0000256" key="5">
    <source>
        <dbReference type="ARBA" id="ARBA00047928"/>
    </source>
</evidence>
<dbReference type="SUPFAM" id="SSF51126">
    <property type="entry name" value="Pectin lyase-like"/>
    <property type="match status" value="1"/>
</dbReference>
<dbReference type="InterPro" id="IPR000070">
    <property type="entry name" value="Pectinesterase_cat"/>
</dbReference>
<comment type="catalytic activity">
    <reaction evidence="5">
        <text>[(1-&gt;4)-alpha-D-galacturonosyl methyl ester](n) + n H2O = [(1-&gt;4)-alpha-D-galacturonosyl](n) + n methanol + n H(+)</text>
        <dbReference type="Rhea" id="RHEA:22380"/>
        <dbReference type="Rhea" id="RHEA-COMP:14570"/>
        <dbReference type="Rhea" id="RHEA-COMP:14573"/>
        <dbReference type="ChEBI" id="CHEBI:15377"/>
        <dbReference type="ChEBI" id="CHEBI:15378"/>
        <dbReference type="ChEBI" id="CHEBI:17790"/>
        <dbReference type="ChEBI" id="CHEBI:140522"/>
        <dbReference type="ChEBI" id="CHEBI:140523"/>
        <dbReference type="EC" id="3.1.1.11"/>
    </reaction>
</comment>
<evidence type="ECO:0000256" key="1">
    <source>
        <dbReference type="ARBA" id="ARBA00005184"/>
    </source>
</evidence>
<comment type="caution">
    <text evidence="7">The sequence shown here is derived from an EMBL/GenBank/DDBJ whole genome shotgun (WGS) entry which is preliminary data.</text>
</comment>
<feature type="domain" description="Pectinesterase catalytic" evidence="6">
    <location>
        <begin position="1"/>
        <end position="94"/>
    </location>
</feature>
<dbReference type="InterPro" id="IPR012334">
    <property type="entry name" value="Pectin_lyas_fold"/>
</dbReference>
<dbReference type="Pfam" id="PF01095">
    <property type="entry name" value="Pectinesterase"/>
    <property type="match status" value="1"/>
</dbReference>
<dbReference type="GO" id="GO:0042545">
    <property type="term" value="P:cell wall modification"/>
    <property type="evidence" value="ECO:0007669"/>
    <property type="project" value="InterPro"/>
</dbReference>
<dbReference type="Gene3D" id="2.160.20.10">
    <property type="entry name" value="Single-stranded right-handed beta-helix, Pectin lyase-like"/>
    <property type="match status" value="1"/>
</dbReference>
<name>A0A9J6A769_SOLCO</name>
<dbReference type="OrthoDB" id="2019149at2759"/>
<evidence type="ECO:0000256" key="4">
    <source>
        <dbReference type="ARBA" id="ARBA00023316"/>
    </source>
</evidence>
<keyword evidence="4" id="KW-0961">Cell wall biogenesis/degradation</keyword>
<dbReference type="Proteomes" id="UP000824120">
    <property type="component" value="Chromosome 2"/>
</dbReference>
<dbReference type="GO" id="GO:0030599">
    <property type="term" value="F:pectinesterase activity"/>
    <property type="evidence" value="ECO:0007669"/>
    <property type="project" value="UniProtKB-EC"/>
</dbReference>
<protein>
    <recommendedName>
        <fullName evidence="6">Pectinesterase catalytic domain-containing protein</fullName>
    </recommendedName>
</protein>
<keyword evidence="3" id="KW-0063">Aspartyl esterase</keyword>
<accession>A0A9J6A769</accession>
<keyword evidence="2" id="KW-0378">Hydrolase</keyword>
<evidence type="ECO:0000313" key="8">
    <source>
        <dbReference type="Proteomes" id="UP000824120"/>
    </source>
</evidence>
<evidence type="ECO:0000256" key="3">
    <source>
        <dbReference type="ARBA" id="ARBA00023085"/>
    </source>
</evidence>